<sequence>MPEPILIEPDAASAEARGWLALRNCRLSGHVLPLVLLHPRYGIAVQGGPEDAPRLVQERLDRACFPAIFPGHLPIARLAHEDDPPEAAFAGLKPLFLPGEDAWIKTVRRTLEREGPQGERVALPRRPARQHARRRRLMLVASLAAVLVGGFGVGLLATMPHNPSFASLLPIGRGGR</sequence>
<reference evidence="2 3" key="1">
    <citation type="submission" date="2021-01" db="EMBL/GenBank/DDBJ databases">
        <title>Belnapia mucosa sp. nov. and Belnapia arida sp. nov., isolated from the Tabernas Desert (Almeria, Spain).</title>
        <authorList>
            <person name="Molina-Menor E."/>
            <person name="Vidal-Verdu A."/>
            <person name="Calonge A."/>
            <person name="Satari L."/>
            <person name="Pereto Magraner J."/>
            <person name="Porcar Miralles M."/>
        </authorList>
    </citation>
    <scope>NUCLEOTIDE SEQUENCE [LARGE SCALE GENOMIC DNA]</scope>
    <source>
        <strain evidence="2 3">T6</strain>
    </source>
</reference>
<name>A0ABS1V0C7_9PROT</name>
<comment type="caution">
    <text evidence="2">The sequence shown here is derived from an EMBL/GenBank/DDBJ whole genome shotgun (WGS) entry which is preliminary data.</text>
</comment>
<protein>
    <submittedName>
        <fullName evidence="2">Uncharacterized protein</fullName>
    </submittedName>
</protein>
<evidence type="ECO:0000313" key="3">
    <source>
        <dbReference type="Proteomes" id="UP000606490"/>
    </source>
</evidence>
<keyword evidence="1" id="KW-0472">Membrane</keyword>
<keyword evidence="1" id="KW-0812">Transmembrane</keyword>
<dbReference type="Proteomes" id="UP000606490">
    <property type="component" value="Unassembled WGS sequence"/>
</dbReference>
<evidence type="ECO:0000256" key="1">
    <source>
        <dbReference type="SAM" id="Phobius"/>
    </source>
</evidence>
<evidence type="ECO:0000313" key="2">
    <source>
        <dbReference type="EMBL" id="MBL6455159.1"/>
    </source>
</evidence>
<dbReference type="RefSeq" id="WP_202824878.1">
    <property type="nucleotide sequence ID" value="NZ_JAEUXJ010000002.1"/>
</dbReference>
<accession>A0ABS1V0C7</accession>
<gene>
    <name evidence="2" type="ORF">JMJ55_07470</name>
</gene>
<dbReference type="EMBL" id="JAEUXJ010000002">
    <property type="protein sequence ID" value="MBL6455159.1"/>
    <property type="molecule type" value="Genomic_DNA"/>
</dbReference>
<keyword evidence="1" id="KW-1133">Transmembrane helix</keyword>
<feature type="transmembrane region" description="Helical" evidence="1">
    <location>
        <begin position="137"/>
        <end position="159"/>
    </location>
</feature>
<proteinExistence type="predicted"/>
<keyword evidence="3" id="KW-1185">Reference proteome</keyword>
<organism evidence="2 3">
    <name type="scientific">Belnapia mucosa</name>
    <dbReference type="NCBI Taxonomy" id="2804532"/>
    <lineage>
        <taxon>Bacteria</taxon>
        <taxon>Pseudomonadati</taxon>
        <taxon>Pseudomonadota</taxon>
        <taxon>Alphaproteobacteria</taxon>
        <taxon>Acetobacterales</taxon>
        <taxon>Roseomonadaceae</taxon>
        <taxon>Belnapia</taxon>
    </lineage>
</organism>